<dbReference type="Gene3D" id="2.60.120.330">
    <property type="entry name" value="B-lactam Antibiotic, Isopenicillin N Synthase, Chain"/>
    <property type="match status" value="1"/>
</dbReference>
<evidence type="ECO:0000313" key="2">
    <source>
        <dbReference type="Proteomes" id="UP000886595"/>
    </source>
</evidence>
<comment type="caution">
    <text evidence="1">The sequence shown here is derived from an EMBL/GenBank/DDBJ whole genome shotgun (WGS) entry which is preliminary data.</text>
</comment>
<keyword evidence="2" id="KW-1185">Reference proteome</keyword>
<evidence type="ECO:0000313" key="1">
    <source>
        <dbReference type="EMBL" id="KAG2254912.1"/>
    </source>
</evidence>
<dbReference type="EMBL" id="JAAMPC010000016">
    <property type="protein sequence ID" value="KAG2254912.1"/>
    <property type="molecule type" value="Genomic_DNA"/>
</dbReference>
<dbReference type="Proteomes" id="UP000886595">
    <property type="component" value="Unassembled WGS sequence"/>
</dbReference>
<reference evidence="1 2" key="1">
    <citation type="submission" date="2020-02" db="EMBL/GenBank/DDBJ databases">
        <authorList>
            <person name="Ma Q."/>
            <person name="Huang Y."/>
            <person name="Song X."/>
            <person name="Pei D."/>
        </authorList>
    </citation>
    <scope>NUCLEOTIDE SEQUENCE [LARGE SCALE GENOMIC DNA]</scope>
    <source>
        <strain evidence="1">Sxm20200214</strain>
        <tissue evidence="1">Leaf</tissue>
    </source>
</reference>
<sequence length="136" mass="15640">MEEQGWFVAEFNGMYDLPYEVKIKNENHKASHGYMSMVVDDYRIHESLGIDYATEPQACKAFSELLWPQGNDPFCQTTHRYAMALAELGQTVMRMLYESYGVDEEKHSKSSEDLLHIYCGFNQPTPLIGDYSSPPQ</sequence>
<name>A0A8X7TUJ5_BRACI</name>
<protein>
    <submittedName>
        <fullName evidence="1">Uncharacterized protein</fullName>
    </submittedName>
</protein>
<dbReference type="InterPro" id="IPR027443">
    <property type="entry name" value="IPNS-like_sf"/>
</dbReference>
<organism evidence="1 2">
    <name type="scientific">Brassica carinata</name>
    <name type="common">Ethiopian mustard</name>
    <name type="synonym">Abyssinian cabbage</name>
    <dbReference type="NCBI Taxonomy" id="52824"/>
    <lineage>
        <taxon>Eukaryota</taxon>
        <taxon>Viridiplantae</taxon>
        <taxon>Streptophyta</taxon>
        <taxon>Embryophyta</taxon>
        <taxon>Tracheophyta</taxon>
        <taxon>Spermatophyta</taxon>
        <taxon>Magnoliopsida</taxon>
        <taxon>eudicotyledons</taxon>
        <taxon>Gunneridae</taxon>
        <taxon>Pentapetalae</taxon>
        <taxon>rosids</taxon>
        <taxon>malvids</taxon>
        <taxon>Brassicales</taxon>
        <taxon>Brassicaceae</taxon>
        <taxon>Brassiceae</taxon>
        <taxon>Brassica</taxon>
    </lineage>
</organism>
<dbReference type="AlphaFoldDB" id="A0A8X7TUJ5"/>
<accession>A0A8X7TUJ5</accession>
<dbReference type="OrthoDB" id="288590at2759"/>
<gene>
    <name evidence="1" type="ORF">Bca52824_085048</name>
</gene>
<dbReference type="SUPFAM" id="SSF51197">
    <property type="entry name" value="Clavaminate synthase-like"/>
    <property type="match status" value="1"/>
</dbReference>
<proteinExistence type="predicted"/>